<reference evidence="2 3" key="1">
    <citation type="submission" date="2019-07" db="EMBL/GenBank/DDBJ databases">
        <title>Genomic Encyclopedia of Type Strains, Phase III (KMG-III): the genomes of soil and plant-associated and newly described type strains.</title>
        <authorList>
            <person name="Whitman W."/>
        </authorList>
    </citation>
    <scope>NUCLEOTIDE SEQUENCE [LARGE SCALE GENOMIC DNA]</scope>
    <source>
        <strain evidence="2 3">BL24</strain>
    </source>
</reference>
<dbReference type="AlphaFoldDB" id="A0A5S5BKR6"/>
<dbReference type="EMBL" id="VNHS01000023">
    <property type="protein sequence ID" value="TYP67677.1"/>
    <property type="molecule type" value="Genomic_DNA"/>
</dbReference>
<dbReference type="InterPro" id="IPR039448">
    <property type="entry name" value="Beta_helix"/>
</dbReference>
<keyword evidence="2" id="KW-0456">Lyase</keyword>
<dbReference type="PROSITE" id="PS51318">
    <property type="entry name" value="TAT"/>
    <property type="match status" value="1"/>
</dbReference>
<dbReference type="GO" id="GO:0016829">
    <property type="term" value="F:lyase activity"/>
    <property type="evidence" value="ECO:0007669"/>
    <property type="project" value="UniProtKB-KW"/>
</dbReference>
<dbReference type="SMART" id="SM00710">
    <property type="entry name" value="PbH1"/>
    <property type="match status" value="6"/>
</dbReference>
<dbReference type="InterPro" id="IPR006311">
    <property type="entry name" value="TAT_signal"/>
</dbReference>
<dbReference type="InterPro" id="IPR006626">
    <property type="entry name" value="PbH1"/>
</dbReference>
<dbReference type="InterPro" id="IPR011050">
    <property type="entry name" value="Pectin_lyase_fold/virulence"/>
</dbReference>
<proteinExistence type="predicted"/>
<evidence type="ECO:0000313" key="2">
    <source>
        <dbReference type="EMBL" id="TYP67677.1"/>
    </source>
</evidence>
<comment type="caution">
    <text evidence="2">The sequence shown here is derived from an EMBL/GenBank/DDBJ whole genome shotgun (WGS) entry which is preliminary data.</text>
</comment>
<gene>
    <name evidence="2" type="ORF">BCM02_1232</name>
</gene>
<feature type="domain" description="Right handed beta helix" evidence="1">
    <location>
        <begin position="244"/>
        <end position="338"/>
    </location>
</feature>
<dbReference type="Gene3D" id="2.160.20.10">
    <property type="entry name" value="Single-stranded right-handed beta-helix, Pectin lyase-like"/>
    <property type="match status" value="1"/>
</dbReference>
<protein>
    <submittedName>
        <fullName evidence="2">Parallel beta helix pectate lyase-like protein</fullName>
    </submittedName>
</protein>
<dbReference type="Pfam" id="PF13229">
    <property type="entry name" value="Beta_helix"/>
    <property type="match status" value="2"/>
</dbReference>
<sequence>MENDKTHISRREALGIIGTAGAALAGAVLMPGRIFAESVEVSEAENVLSTTSTSSQTLNLKDYPKLAGEVDDTLRLNRFFNDLKSMPGINGVIPEGTYAISQVVTVSLVNQYLFAYGAKISSTVAALKIENSQNSIIEGLSIEIKVKSDSQKYIGISIFSSKHLILQFMNVRGAGWIGITSEANTANITILNCRIEDCNYGIRTVASSTNIKIIGCYISNHWSQSSEATNQGSLPVWSSPSLFYDGITIKGENCLIEGCVIEDNGQSGIYSGGVKRLIITNNVIRNNWNKGIDLGTSDTQIEFVDITSNIVENNKTGNIHFFKVNYSSISNNIVLNSDIKYSSISNYVEPCIIFNNVCIGNRIHNNTIWNVYDEVAVFINVDPSTKSIDNSIIGNTINSKNRFNPKVELYNQLTDASLQTVSNLRVDNILSLPKTRTSPDTEGAISYNPTTKKLEFYDGTTIRTVTST</sequence>
<feature type="domain" description="Right handed beta helix" evidence="1">
    <location>
        <begin position="120"/>
        <end position="233"/>
    </location>
</feature>
<dbReference type="RefSeq" id="WP_187434565.1">
    <property type="nucleotide sequence ID" value="NZ_VNHS01000023.1"/>
</dbReference>
<organism evidence="2 3">
    <name type="scientific">Paenibacillus methanolicus</name>
    <dbReference type="NCBI Taxonomy" id="582686"/>
    <lineage>
        <taxon>Bacteria</taxon>
        <taxon>Bacillati</taxon>
        <taxon>Bacillota</taxon>
        <taxon>Bacilli</taxon>
        <taxon>Bacillales</taxon>
        <taxon>Paenibacillaceae</taxon>
        <taxon>Paenibacillus</taxon>
    </lineage>
</organism>
<dbReference type="InterPro" id="IPR012334">
    <property type="entry name" value="Pectin_lyas_fold"/>
</dbReference>
<evidence type="ECO:0000259" key="1">
    <source>
        <dbReference type="Pfam" id="PF13229"/>
    </source>
</evidence>
<accession>A0A5S5BKR6</accession>
<keyword evidence="3" id="KW-1185">Reference proteome</keyword>
<evidence type="ECO:0000313" key="3">
    <source>
        <dbReference type="Proteomes" id="UP000323257"/>
    </source>
</evidence>
<dbReference type="Proteomes" id="UP000323257">
    <property type="component" value="Unassembled WGS sequence"/>
</dbReference>
<dbReference type="SUPFAM" id="SSF51126">
    <property type="entry name" value="Pectin lyase-like"/>
    <property type="match status" value="1"/>
</dbReference>
<name>A0A5S5BKR6_9BACL</name>